<dbReference type="PROSITE" id="PS51464">
    <property type="entry name" value="SIS"/>
    <property type="match status" value="1"/>
</dbReference>
<keyword evidence="7" id="KW-1185">Reference proteome</keyword>
<dbReference type="InterPro" id="IPR009057">
    <property type="entry name" value="Homeodomain-like_sf"/>
</dbReference>
<evidence type="ECO:0000256" key="3">
    <source>
        <dbReference type="ARBA" id="ARBA00023163"/>
    </source>
</evidence>
<dbReference type="GO" id="GO:1901135">
    <property type="term" value="P:carbohydrate derivative metabolic process"/>
    <property type="evidence" value="ECO:0007669"/>
    <property type="project" value="InterPro"/>
</dbReference>
<reference evidence="6 7" key="1">
    <citation type="submission" date="2019-10" db="EMBL/GenBank/DDBJ databases">
        <title>Epibacterium sp. nov., isolated from seawater.</title>
        <authorList>
            <person name="Zhang X."/>
            <person name="Li N."/>
        </authorList>
    </citation>
    <scope>NUCLEOTIDE SEQUENCE [LARGE SCALE GENOMIC DNA]</scope>
    <source>
        <strain evidence="6 7">SM1969</strain>
    </source>
</reference>
<dbReference type="Gene3D" id="3.40.50.10490">
    <property type="entry name" value="Glucose-6-phosphate isomerase like protein, domain 1"/>
    <property type="match status" value="1"/>
</dbReference>
<dbReference type="InterPro" id="IPR047640">
    <property type="entry name" value="RpiR-like"/>
</dbReference>
<feature type="domain" description="SIS" evidence="5">
    <location>
        <begin position="165"/>
        <end position="302"/>
    </location>
</feature>
<dbReference type="GO" id="GO:0003677">
    <property type="term" value="F:DNA binding"/>
    <property type="evidence" value="ECO:0007669"/>
    <property type="project" value="UniProtKB-KW"/>
</dbReference>
<dbReference type="Pfam" id="PF01380">
    <property type="entry name" value="SIS"/>
    <property type="match status" value="1"/>
</dbReference>
<dbReference type="PANTHER" id="PTHR30514">
    <property type="entry name" value="GLUCOKINASE"/>
    <property type="match status" value="1"/>
</dbReference>
<protein>
    <submittedName>
        <fullName evidence="6">SIS domain-containing protein</fullName>
    </submittedName>
</protein>
<dbReference type="InterPro" id="IPR000281">
    <property type="entry name" value="HTH_RpiR"/>
</dbReference>
<dbReference type="CDD" id="cd05013">
    <property type="entry name" value="SIS_RpiR"/>
    <property type="match status" value="1"/>
</dbReference>
<keyword evidence="2" id="KW-0238">DNA-binding</keyword>
<dbReference type="InterPro" id="IPR036388">
    <property type="entry name" value="WH-like_DNA-bd_sf"/>
</dbReference>
<dbReference type="InterPro" id="IPR046348">
    <property type="entry name" value="SIS_dom_sf"/>
</dbReference>
<comment type="caution">
    <text evidence="6">The sequence shown here is derived from an EMBL/GenBank/DDBJ whole genome shotgun (WGS) entry which is preliminary data.</text>
</comment>
<keyword evidence="3" id="KW-0804">Transcription</keyword>
<dbReference type="Proteomes" id="UP000436694">
    <property type="component" value="Unassembled WGS sequence"/>
</dbReference>
<dbReference type="SUPFAM" id="SSF46689">
    <property type="entry name" value="Homeodomain-like"/>
    <property type="match status" value="1"/>
</dbReference>
<evidence type="ECO:0000259" key="5">
    <source>
        <dbReference type="PROSITE" id="PS51464"/>
    </source>
</evidence>
<sequence length="324" mass="35314">MSAPPQVWLSQESLKHMFHDLTLIKTFGKMPSREGFVNSEIRIEERVSQKYSDLSAKLRVAADFVVANQMEVATRSLRAVSSGSAVSPTAFSRLARALGFESYEALRESCRNGLWDRGASFAERAERLRSTETETSSILEQHASACMSNISEMAGAIATDKLKYSVDVICKADSVVLFGAFSSTGIVEYMAYLAQYFSSNWTLAGRMGASLGSAMAGLSEKDVLLIVTKTPYARRAVLAAEMAKQSGAHVILITDSHACPAIRHADSAFIVPSNSPQFFSSYAATIALMETLVAMVVAQSGTEATRRIGKVEETNRKLSEFWTE</sequence>
<dbReference type="InterPro" id="IPR035472">
    <property type="entry name" value="RpiR-like_SIS"/>
</dbReference>
<feature type="domain" description="HTH rpiR-type" evidence="4">
    <location>
        <begin position="41"/>
        <end position="117"/>
    </location>
</feature>
<evidence type="ECO:0000313" key="7">
    <source>
        <dbReference type="Proteomes" id="UP000436694"/>
    </source>
</evidence>
<evidence type="ECO:0000256" key="1">
    <source>
        <dbReference type="ARBA" id="ARBA00023015"/>
    </source>
</evidence>
<gene>
    <name evidence="6" type="ORF">GG681_13860</name>
</gene>
<name>A0A844AV52_9RHOB</name>
<evidence type="ECO:0000259" key="4">
    <source>
        <dbReference type="PROSITE" id="PS51071"/>
    </source>
</evidence>
<proteinExistence type="predicted"/>
<dbReference type="Gene3D" id="1.10.10.10">
    <property type="entry name" value="Winged helix-like DNA-binding domain superfamily/Winged helix DNA-binding domain"/>
    <property type="match status" value="1"/>
</dbReference>
<evidence type="ECO:0000313" key="6">
    <source>
        <dbReference type="EMBL" id="MQY43727.1"/>
    </source>
</evidence>
<dbReference type="SUPFAM" id="SSF53697">
    <property type="entry name" value="SIS domain"/>
    <property type="match status" value="1"/>
</dbReference>
<dbReference type="InterPro" id="IPR001347">
    <property type="entry name" value="SIS_dom"/>
</dbReference>
<keyword evidence="1" id="KW-0805">Transcription regulation</keyword>
<dbReference type="GO" id="GO:0097367">
    <property type="term" value="F:carbohydrate derivative binding"/>
    <property type="evidence" value="ECO:0007669"/>
    <property type="project" value="InterPro"/>
</dbReference>
<dbReference type="GO" id="GO:0003700">
    <property type="term" value="F:DNA-binding transcription factor activity"/>
    <property type="evidence" value="ECO:0007669"/>
    <property type="project" value="InterPro"/>
</dbReference>
<evidence type="ECO:0000256" key="2">
    <source>
        <dbReference type="ARBA" id="ARBA00023125"/>
    </source>
</evidence>
<dbReference type="PANTHER" id="PTHR30514:SF18">
    <property type="entry name" value="RPIR-FAMILY TRANSCRIPTIONAL REGULATOR"/>
    <property type="match status" value="1"/>
</dbReference>
<dbReference type="AlphaFoldDB" id="A0A844AV52"/>
<organism evidence="6 7">
    <name type="scientific">Tritonibacter aquimaris</name>
    <dbReference type="NCBI Taxonomy" id="2663379"/>
    <lineage>
        <taxon>Bacteria</taxon>
        <taxon>Pseudomonadati</taxon>
        <taxon>Pseudomonadota</taxon>
        <taxon>Alphaproteobacteria</taxon>
        <taxon>Rhodobacterales</taxon>
        <taxon>Paracoccaceae</taxon>
        <taxon>Tritonibacter</taxon>
    </lineage>
</organism>
<dbReference type="EMBL" id="WIXK01000007">
    <property type="protein sequence ID" value="MQY43727.1"/>
    <property type="molecule type" value="Genomic_DNA"/>
</dbReference>
<accession>A0A844AV52</accession>
<dbReference type="PROSITE" id="PS51071">
    <property type="entry name" value="HTH_RPIR"/>
    <property type="match status" value="1"/>
</dbReference>